<accession>A0A3N4VJR4</accession>
<evidence type="ECO:0000313" key="2">
    <source>
        <dbReference type="EMBL" id="RPE81943.1"/>
    </source>
</evidence>
<organism evidence="2 3">
    <name type="scientific">Vulcaniibacterium tengchongense</name>
    <dbReference type="NCBI Taxonomy" id="1273429"/>
    <lineage>
        <taxon>Bacteria</taxon>
        <taxon>Pseudomonadati</taxon>
        <taxon>Pseudomonadota</taxon>
        <taxon>Gammaproteobacteria</taxon>
        <taxon>Lysobacterales</taxon>
        <taxon>Lysobacteraceae</taxon>
        <taxon>Vulcaniibacterium</taxon>
    </lineage>
</organism>
<reference evidence="2 3" key="1">
    <citation type="submission" date="2018-11" db="EMBL/GenBank/DDBJ databases">
        <title>Genomic Encyclopedia of Type Strains, Phase IV (KMG-IV): sequencing the most valuable type-strain genomes for metagenomic binning, comparative biology and taxonomic classification.</title>
        <authorList>
            <person name="Goeker M."/>
        </authorList>
    </citation>
    <scope>NUCLEOTIDE SEQUENCE [LARGE SCALE GENOMIC DNA]</scope>
    <source>
        <strain evidence="2 3">DSM 25623</strain>
    </source>
</reference>
<dbReference type="Proteomes" id="UP000269708">
    <property type="component" value="Unassembled WGS sequence"/>
</dbReference>
<dbReference type="RefSeq" id="WP_123769449.1">
    <property type="nucleotide sequence ID" value="NZ_RKQN01000001.1"/>
</dbReference>
<evidence type="ECO:0000313" key="3">
    <source>
        <dbReference type="Proteomes" id="UP000269708"/>
    </source>
</evidence>
<evidence type="ECO:0000256" key="1">
    <source>
        <dbReference type="SAM" id="MobiDB-lite"/>
    </source>
</evidence>
<proteinExistence type="predicted"/>
<feature type="region of interest" description="Disordered" evidence="1">
    <location>
        <begin position="71"/>
        <end position="99"/>
    </location>
</feature>
<dbReference type="EMBL" id="RKQN01000001">
    <property type="protein sequence ID" value="RPE81943.1"/>
    <property type="molecule type" value="Genomic_DNA"/>
</dbReference>
<sequence length="99" mass="10900">MADRIEPGYLVFVADGEMGVAGVREVRHDGLLINVQNGGDFLIPMDAVRDVHSQKVLLDLERLDPRVRAALDHAHDRESGPYAVQDPTDGTPRSERAGR</sequence>
<protein>
    <submittedName>
        <fullName evidence="2">Uncharacterized protein</fullName>
    </submittedName>
</protein>
<dbReference type="OrthoDB" id="7659036at2"/>
<comment type="caution">
    <text evidence="2">The sequence shown here is derived from an EMBL/GenBank/DDBJ whole genome shotgun (WGS) entry which is preliminary data.</text>
</comment>
<dbReference type="AlphaFoldDB" id="A0A3N4VJR4"/>
<gene>
    <name evidence="2" type="ORF">EDC50_1146</name>
</gene>
<name>A0A3N4VJR4_9GAMM</name>
<keyword evidence="3" id="KW-1185">Reference proteome</keyword>